<organism evidence="2 3">
    <name type="scientific">Effrenium voratum</name>
    <dbReference type="NCBI Taxonomy" id="2562239"/>
    <lineage>
        <taxon>Eukaryota</taxon>
        <taxon>Sar</taxon>
        <taxon>Alveolata</taxon>
        <taxon>Dinophyceae</taxon>
        <taxon>Suessiales</taxon>
        <taxon>Symbiodiniaceae</taxon>
        <taxon>Effrenium</taxon>
    </lineage>
</organism>
<dbReference type="Proteomes" id="UP001178507">
    <property type="component" value="Unassembled WGS sequence"/>
</dbReference>
<dbReference type="PANTHER" id="PTHR11106">
    <property type="entry name" value="GANGLIOSIDE INDUCED DIFFERENTIATION ASSOCIATED PROTEIN 2-RELATED"/>
    <property type="match status" value="1"/>
</dbReference>
<dbReference type="Pfam" id="PF08837">
    <property type="entry name" value="DUF1810"/>
    <property type="match status" value="1"/>
</dbReference>
<sequence>MDYRLLDSILAPVPGVHQRAMLPMWDASPRWARGSLGPPSGSLAAEKALWALIRCQKAHMKRILRELDAGSKSSCWAWYIFPRERAGAGDFDGTRITRQNAVHLCTSASASDWRECLEKICGLLEVLVYLHGLPALAAGCMQTCRELICHYRLFGGCDVEFRFGDILSNELGVKALVNSANGQLLLPDVAGIAGAIKRRGGVSLVNECEQILSKHHRVEVGEVAVTDAHGLREAGFDKIFHAVPPVYEPTQKAGRDMEATVRAVLTEVGQAGLDSVVLPILGAGIFGWRADCCALIDSILYAISSWDLSGANKPKRIVIMDTNHNLIKDLAVAAASRFGKAFMAICHRPGCSNQSWNGQPGEFCTLRQH</sequence>
<protein>
    <recommendedName>
        <fullName evidence="1">Macro domain-containing protein</fullName>
    </recommendedName>
</protein>
<dbReference type="Gene3D" id="1.25.40.380">
    <property type="entry name" value="Protein of unknown function DUF1810"/>
    <property type="match status" value="1"/>
</dbReference>
<dbReference type="InterPro" id="IPR036287">
    <property type="entry name" value="Rv1873-like_sf"/>
</dbReference>
<feature type="domain" description="Macro" evidence="1">
    <location>
        <begin position="146"/>
        <end position="338"/>
    </location>
</feature>
<dbReference type="PROSITE" id="PS51154">
    <property type="entry name" value="MACRO"/>
    <property type="match status" value="1"/>
</dbReference>
<evidence type="ECO:0000259" key="1">
    <source>
        <dbReference type="PROSITE" id="PS51154"/>
    </source>
</evidence>
<dbReference type="SUPFAM" id="SSF140736">
    <property type="entry name" value="Rv1873-like"/>
    <property type="match status" value="1"/>
</dbReference>
<comment type="caution">
    <text evidence="2">The sequence shown here is derived from an EMBL/GenBank/DDBJ whole genome shotgun (WGS) entry which is preliminary data.</text>
</comment>
<dbReference type="InterPro" id="IPR014937">
    <property type="entry name" value="DUF1810"/>
</dbReference>
<dbReference type="InterPro" id="IPR002589">
    <property type="entry name" value="Macro_dom"/>
</dbReference>
<gene>
    <name evidence="2" type="ORF">EVOR1521_LOCUS24965</name>
</gene>
<dbReference type="SMART" id="SM00506">
    <property type="entry name" value="A1pp"/>
    <property type="match status" value="1"/>
</dbReference>
<name>A0AA36JB01_9DINO</name>
<dbReference type="SUPFAM" id="SSF52949">
    <property type="entry name" value="Macro domain-like"/>
    <property type="match status" value="1"/>
</dbReference>
<dbReference type="Gene3D" id="3.40.220.10">
    <property type="entry name" value="Leucine Aminopeptidase, subunit E, domain 1"/>
    <property type="match status" value="1"/>
</dbReference>
<accession>A0AA36JB01</accession>
<evidence type="ECO:0000313" key="3">
    <source>
        <dbReference type="Proteomes" id="UP001178507"/>
    </source>
</evidence>
<evidence type="ECO:0000313" key="2">
    <source>
        <dbReference type="EMBL" id="CAJ1401940.1"/>
    </source>
</evidence>
<keyword evidence="3" id="KW-1185">Reference proteome</keyword>
<dbReference type="AlphaFoldDB" id="A0AA36JB01"/>
<dbReference type="InterPro" id="IPR043472">
    <property type="entry name" value="Macro_dom-like"/>
</dbReference>
<reference evidence="2" key="1">
    <citation type="submission" date="2023-08" db="EMBL/GenBank/DDBJ databases">
        <authorList>
            <person name="Chen Y."/>
            <person name="Shah S."/>
            <person name="Dougan E. K."/>
            <person name="Thang M."/>
            <person name="Chan C."/>
        </authorList>
    </citation>
    <scope>NUCLEOTIDE SEQUENCE</scope>
</reference>
<dbReference type="EMBL" id="CAUJNA010003435">
    <property type="protein sequence ID" value="CAJ1401940.1"/>
    <property type="molecule type" value="Genomic_DNA"/>
</dbReference>
<dbReference type="Pfam" id="PF01661">
    <property type="entry name" value="Macro"/>
    <property type="match status" value="1"/>
</dbReference>
<proteinExistence type="predicted"/>